<accession>A0A221W961</accession>
<dbReference type="AlphaFoldDB" id="A0A221W961"/>
<dbReference type="EMBL" id="CP022521">
    <property type="protein sequence ID" value="ASO22498.1"/>
    <property type="molecule type" value="Genomic_DNA"/>
</dbReference>
<proteinExistence type="predicted"/>
<dbReference type="RefSeq" id="WP_093943443.1">
    <property type="nucleotide sequence ID" value="NZ_CP022521.1"/>
</dbReference>
<dbReference type="KEGG" id="ahg:AHOG_24465"/>
<name>A0A221W961_9PSEU</name>
<organism evidence="1 2">
    <name type="scientific">Actinoalloteichus hoggarensis</name>
    <dbReference type="NCBI Taxonomy" id="1470176"/>
    <lineage>
        <taxon>Bacteria</taxon>
        <taxon>Bacillati</taxon>
        <taxon>Actinomycetota</taxon>
        <taxon>Actinomycetes</taxon>
        <taxon>Pseudonocardiales</taxon>
        <taxon>Pseudonocardiaceae</taxon>
        <taxon>Actinoalloteichus</taxon>
    </lineage>
</organism>
<evidence type="ECO:0000313" key="2">
    <source>
        <dbReference type="Proteomes" id="UP000204221"/>
    </source>
</evidence>
<dbReference type="Proteomes" id="UP000204221">
    <property type="component" value="Chromosome"/>
</dbReference>
<reference evidence="1 2" key="1">
    <citation type="submission" date="2017-07" db="EMBL/GenBank/DDBJ databases">
        <title>Complete genome sequence of Actinoalloteichus hoggarensis DSM 45943, type strain of Actinoalloteichus hoggarensis.</title>
        <authorList>
            <person name="Ruckert C."/>
            <person name="Nouioui I."/>
            <person name="Willmese J."/>
            <person name="van Wezel G."/>
            <person name="Klenk H.-P."/>
            <person name="Kalinowski J."/>
            <person name="Zotchev S.B."/>
        </authorList>
    </citation>
    <scope>NUCLEOTIDE SEQUENCE [LARGE SCALE GENOMIC DNA]</scope>
    <source>
        <strain evidence="1 2">DSM 45943</strain>
    </source>
</reference>
<protein>
    <submittedName>
        <fullName evidence="1">Uncharacterized protein</fullName>
    </submittedName>
</protein>
<keyword evidence="2" id="KW-1185">Reference proteome</keyword>
<sequence length="158" mass="17545">MSYSAEDAPVDVVRALLAEAAEQTGFPLPSWAHEEHGVHTMIDIEPPNEEATSLGMWVLGSIVLVFLDIEQPVEFDLRLEDDRVRLVGLVTAVVLGTVELDEAVERSGVRSNAVRWPGGSAELEGTRPVISRELLPRFLLRRSEPELRVRRLLPWSAA</sequence>
<dbReference type="OrthoDB" id="3687750at2"/>
<gene>
    <name evidence="1" type="ORF">AHOG_24465</name>
</gene>
<evidence type="ECO:0000313" key="1">
    <source>
        <dbReference type="EMBL" id="ASO22498.1"/>
    </source>
</evidence>